<accession>A0AAD3DKM9</accession>
<gene>
    <name evidence="6" type="ORF">Agub_g4403</name>
</gene>
<keyword evidence="2" id="KW-0539">Nucleus</keyword>
<dbReference type="AlphaFoldDB" id="A0AAD3DKM9"/>
<feature type="non-terminal residue" evidence="6">
    <location>
        <position position="1"/>
    </location>
</feature>
<dbReference type="PANTHER" id="PTHR15546">
    <property type="entry name" value="BROMODOMAIN ADJACENT TO ZINC FINGER DOMAIN, 2A"/>
    <property type="match status" value="1"/>
</dbReference>
<evidence type="ECO:0000313" key="7">
    <source>
        <dbReference type="Proteomes" id="UP001054857"/>
    </source>
</evidence>
<keyword evidence="7" id="KW-1185">Reference proteome</keyword>
<dbReference type="PANTHER" id="PTHR15546:SF2">
    <property type="entry name" value="DDT DOMAIN-CONTAINING PROTEIN DDB_G0282237"/>
    <property type="match status" value="1"/>
</dbReference>
<dbReference type="GO" id="GO:0006355">
    <property type="term" value="P:regulation of DNA-templated transcription"/>
    <property type="evidence" value="ECO:0007669"/>
    <property type="project" value="InterPro"/>
</dbReference>
<dbReference type="Proteomes" id="UP001054857">
    <property type="component" value="Unassembled WGS sequence"/>
</dbReference>
<comment type="caution">
    <text evidence="6">The sequence shown here is derived from an EMBL/GenBank/DDBJ whole genome shotgun (WGS) entry which is preliminary data.</text>
</comment>
<feature type="region of interest" description="Disordered" evidence="4">
    <location>
        <begin position="175"/>
        <end position="266"/>
    </location>
</feature>
<evidence type="ECO:0000313" key="6">
    <source>
        <dbReference type="EMBL" id="GFR43333.1"/>
    </source>
</evidence>
<dbReference type="InterPro" id="IPR007759">
    <property type="entry name" value="Asxl_HARE-HTH"/>
</dbReference>
<feature type="coiled-coil region" evidence="3">
    <location>
        <begin position="420"/>
        <end position="497"/>
    </location>
</feature>
<dbReference type="PROSITE" id="PS51136">
    <property type="entry name" value="WAC"/>
    <property type="match status" value="1"/>
</dbReference>
<feature type="compositionally biased region" description="Acidic residues" evidence="4">
    <location>
        <begin position="175"/>
        <end position="185"/>
    </location>
</feature>
<comment type="subcellular location">
    <subcellularLocation>
        <location evidence="2">Nucleus</location>
    </subcellularLocation>
</comment>
<name>A0AAD3DKM9_9CHLO</name>
<dbReference type="InterPro" id="IPR013136">
    <property type="entry name" value="WSTF_Acf1_Cbp146"/>
</dbReference>
<sequence length="497" mass="53100">MPLLGRKPYVPPAPSVPEEIPDSESVFVIRLTGEVFTDYDAYLEQLAHYRTAKWTCAVTGRGGLTYEQALLSEQEANKVLQQFPAELECPFVQLVHHNTLRLEELVTHLADVSKSFKFSAPGSAEATTGKHGKQAPLAKPVIKMWLHEAATWTGRYWSVKAALCAKYGMGGEIPEEVAHDDDEPEGQVVGGRRGRGRAASPVEGRRQAAAAAAARWRDAAGADSLTGSQDDSPPGGGKAGGPVRSRKKKAPAKSLEEEEERAKPGTTKHAALLVLKAHCPFEGLTVEQVINLSVEQGIKTDWPPGGKRNLYHVMHTDPAFLRVSRNTYVLSSLFPDRDEWVEEAKEKAEGGRARKPTKKELEAAGGYLGDGADLDLPPPGAGAGAAGGAGVSREEALVLQRLELHCQHTQANLAACRNGMEVAAAMLAAARSRLAEAEAAQQQLAALHPQLAAMQPGMVAAAARAVEEQQRQLAAAMGEAERAQRGLEAAARAAEEA</sequence>
<evidence type="ECO:0000256" key="3">
    <source>
        <dbReference type="SAM" id="Coils"/>
    </source>
</evidence>
<evidence type="ECO:0000256" key="4">
    <source>
        <dbReference type="SAM" id="MobiDB-lite"/>
    </source>
</evidence>
<dbReference type="GO" id="GO:0005634">
    <property type="term" value="C:nucleus"/>
    <property type="evidence" value="ECO:0007669"/>
    <property type="project" value="UniProtKB-SubCell"/>
</dbReference>
<dbReference type="Pfam" id="PF10537">
    <property type="entry name" value="WAC_Acf1_DNA_bd"/>
    <property type="match status" value="1"/>
</dbReference>
<dbReference type="EMBL" id="BMAR01000005">
    <property type="protein sequence ID" value="GFR43333.1"/>
    <property type="molecule type" value="Genomic_DNA"/>
</dbReference>
<dbReference type="Pfam" id="PF05066">
    <property type="entry name" value="HARE-HTH"/>
    <property type="match status" value="1"/>
</dbReference>
<feature type="domain" description="WAC" evidence="5">
    <location>
        <begin position="24"/>
        <end position="130"/>
    </location>
</feature>
<proteinExistence type="predicted"/>
<evidence type="ECO:0000259" key="5">
    <source>
        <dbReference type="PROSITE" id="PS51136"/>
    </source>
</evidence>
<dbReference type="InterPro" id="IPR053271">
    <property type="entry name" value="DDT_domain"/>
</dbReference>
<organism evidence="6 7">
    <name type="scientific">Astrephomene gubernaculifera</name>
    <dbReference type="NCBI Taxonomy" id="47775"/>
    <lineage>
        <taxon>Eukaryota</taxon>
        <taxon>Viridiplantae</taxon>
        <taxon>Chlorophyta</taxon>
        <taxon>core chlorophytes</taxon>
        <taxon>Chlorophyceae</taxon>
        <taxon>CS clade</taxon>
        <taxon>Chlamydomonadales</taxon>
        <taxon>Astrephomenaceae</taxon>
        <taxon>Astrephomene</taxon>
    </lineage>
</organism>
<reference evidence="6 7" key="1">
    <citation type="journal article" date="2021" name="Sci. Rep.">
        <title>Genome sequencing of the multicellular alga Astrephomene provides insights into convergent evolution of germ-soma differentiation.</title>
        <authorList>
            <person name="Yamashita S."/>
            <person name="Yamamoto K."/>
            <person name="Matsuzaki R."/>
            <person name="Suzuki S."/>
            <person name="Yamaguchi H."/>
            <person name="Hirooka S."/>
            <person name="Minakuchi Y."/>
            <person name="Miyagishima S."/>
            <person name="Kawachi M."/>
            <person name="Toyoda A."/>
            <person name="Nozaki H."/>
        </authorList>
    </citation>
    <scope>NUCLEOTIDE SEQUENCE [LARGE SCALE GENOMIC DNA]</scope>
    <source>
        <strain evidence="6 7">NIES-4017</strain>
    </source>
</reference>
<protein>
    <recommendedName>
        <fullName evidence="5">WAC domain-containing protein</fullName>
    </recommendedName>
</protein>
<keyword evidence="1" id="KW-0804">Transcription</keyword>
<evidence type="ECO:0000256" key="1">
    <source>
        <dbReference type="ARBA" id="ARBA00023163"/>
    </source>
</evidence>
<evidence type="ECO:0000256" key="2">
    <source>
        <dbReference type="PROSITE-ProRule" id="PRU00475"/>
    </source>
</evidence>
<keyword evidence="3" id="KW-0175">Coiled coil</keyword>